<evidence type="ECO:0000313" key="1">
    <source>
        <dbReference type="EMBL" id="SEB83420.1"/>
    </source>
</evidence>
<sequence>MKLVELWRRALLELRAIILLKQASHQATLFKLLKARISAGIAKARRRAMTAQFRLVEMLFGPSAAADFFWRSPTTRKLWGDVELRADRLAKRSQDAVDHFTRLGFMKTQDPMVLICLARNVHCRAGLAQCLRTADLSEGSRLDQTIRGSMSYAAAFVGAAGLLLDDASAKRIADLVLDKHVRLDLQFHQIIDSLGSHLTVPPTDSSLRGLLESGMRKPCKHRLIIADELSDRPAIAQLFTGAEKITVIGLRDTFGKTDFQEYTDYAGDAEITVEHIRSRITRFSRPYLDLHEATRIAAERITDGLLEENGLLDEHNRASVELEISDHLFFGNLRTEAVRTLLESEEFDHIVVACQAKSSNGMFLQNLSAVDPLLKDPRVEFISIARSLHARTIFTNNLEAMLQPPREMPTAMLWGPSPSKFIADSDARASVAARRAAGFPKSGTKRILILTANNPAYNAATADYAVTLAAEYDVTIGLAGRDARPILSAITAIGKEAPNVNVVLLPNVDRQLPQLNKHLRRHLLSLAAEPGNLALAHFIRVNAHQTAEQVIAPALLQHKVFDAWFSRLSADEELPDLIVLAPPRNPRVAAFARLARRHGIPSLSLEAHGLNGNYCRYINIDTDFYGVISGYFKKTAERGFNIPLERTFVVGSPRIKAPEDHDLASARAAARELLRDTFDIDCSAYKSCISFFCQPSSWAHVKLVWSNILNACAVLDVLILLKPHPEETPSRVAAYLRLAKEFGMTERVIVVETDPKTAIVASDMMLTGYSTAAIEAAVLGVPVTCVTDGDADYPVDQHEIVNCQFVRSSEALRSIIIELTENPQAYAARSQRFLANEPQFVEGPDRNLKSLVAHIFSLPPEEALREEKTLSRSLFPKGPHQTFSI</sequence>
<proteinExistence type="predicted"/>
<accession>A0A1H4MK00</accession>
<dbReference type="InterPro" id="IPR043148">
    <property type="entry name" value="TagF_C"/>
</dbReference>
<evidence type="ECO:0000313" key="2">
    <source>
        <dbReference type="Proteomes" id="UP000199064"/>
    </source>
</evidence>
<protein>
    <recommendedName>
        <fullName evidence="3">CDP-Glycerol:Poly(Glycerophosphate) glycerophosphotransferase</fullName>
    </recommendedName>
</protein>
<keyword evidence="2" id="KW-1185">Reference proteome</keyword>
<dbReference type="RefSeq" id="WP_090329539.1">
    <property type="nucleotide sequence ID" value="NZ_FNSL01000001.1"/>
</dbReference>
<evidence type="ECO:0008006" key="3">
    <source>
        <dbReference type="Google" id="ProtNLM"/>
    </source>
</evidence>
<name>A0A1H4MK00_9HYPH</name>
<dbReference type="Proteomes" id="UP000199064">
    <property type="component" value="Unassembled WGS sequence"/>
</dbReference>
<dbReference type="AlphaFoldDB" id="A0A1H4MK00"/>
<dbReference type="SUPFAM" id="SSF53756">
    <property type="entry name" value="UDP-Glycosyltransferase/glycogen phosphorylase"/>
    <property type="match status" value="1"/>
</dbReference>
<reference evidence="2" key="1">
    <citation type="submission" date="2016-10" db="EMBL/GenBank/DDBJ databases">
        <authorList>
            <person name="Varghese N."/>
            <person name="Submissions S."/>
        </authorList>
    </citation>
    <scope>NUCLEOTIDE SEQUENCE [LARGE SCALE GENOMIC DNA]</scope>
    <source>
        <strain evidence="2">ES.061</strain>
    </source>
</reference>
<organism evidence="1 2">
    <name type="scientific">Nitratireductor aquibiodomus</name>
    <dbReference type="NCBI Taxonomy" id="204799"/>
    <lineage>
        <taxon>Bacteria</taxon>
        <taxon>Pseudomonadati</taxon>
        <taxon>Pseudomonadota</taxon>
        <taxon>Alphaproteobacteria</taxon>
        <taxon>Hyphomicrobiales</taxon>
        <taxon>Phyllobacteriaceae</taxon>
        <taxon>Nitratireductor</taxon>
    </lineage>
</organism>
<dbReference type="Gene3D" id="3.40.50.12580">
    <property type="match status" value="1"/>
</dbReference>
<gene>
    <name evidence="1" type="ORF">SAMN05216452_3356</name>
</gene>
<dbReference type="EMBL" id="FNSL01000001">
    <property type="protein sequence ID" value="SEB83420.1"/>
    <property type="molecule type" value="Genomic_DNA"/>
</dbReference>